<dbReference type="AlphaFoldDB" id="A0A8S1E7S6"/>
<evidence type="ECO:0000313" key="17">
    <source>
        <dbReference type="EMBL" id="CAB3396963.1"/>
    </source>
</evidence>
<dbReference type="FunFam" id="3.40.390.10:FF:000064">
    <property type="entry name" value="Matrix metalloproteinase-C"/>
    <property type="match status" value="1"/>
</dbReference>
<evidence type="ECO:0000256" key="10">
    <source>
        <dbReference type="ARBA" id="ARBA00023180"/>
    </source>
</evidence>
<evidence type="ECO:0000256" key="12">
    <source>
        <dbReference type="PIRSR" id="PIRSR001191-2"/>
    </source>
</evidence>
<dbReference type="InterPro" id="IPR024079">
    <property type="entry name" value="MetalloPept_cat_dom_sf"/>
</dbReference>
<feature type="binding site" evidence="13">
    <location>
        <position position="446"/>
    </location>
    <ligand>
        <name>Ca(2+)</name>
        <dbReference type="ChEBI" id="CHEBI:29108"/>
        <label>5</label>
    </ligand>
</feature>
<dbReference type="SMART" id="SM00235">
    <property type="entry name" value="ZnMc"/>
    <property type="match status" value="1"/>
</dbReference>
<dbReference type="InterPro" id="IPR036365">
    <property type="entry name" value="PGBD-like_sf"/>
</dbReference>
<protein>
    <recommendedName>
        <fullName evidence="16">Peptidase metallopeptidase domain-containing protein</fullName>
    </recommendedName>
</protein>
<comment type="caution">
    <text evidence="17">The sequence shown here is derived from an EMBL/GenBank/DDBJ whole genome shotgun (WGS) entry which is preliminary data.</text>
</comment>
<sequence length="581" mass="63364">MRWRLSIAIFLILTISLCEAGFFDSLVSKFTGKGSSSSSSSSSNNNNNNNNINNNRRNPPPVTEEKARKYLQSFGYVPPSNSMGAGRGMAADFGSAESIFKSAIKKFQEFAGLAKTGILDTATKAKMALARCGVTDAPQALTAGSASQFKWSKTRLTYSIENFSPDLPRDSVRRAIAEAYGLWAKVTPLTFEEVPAGGNADIKVRFGANNHNDPWPFDGKGGVLAHATMPESGMLHFDEDENWAYMDTQKIGSDYTDFLSVAIHEGGHTLGLEHSRDENAVMAPFYQPTVDNSGRYNYPNLKSDDISAIQAIYGPNRGGSSSGGGSFFTTPRTPTTTTKSWFNRFFGHDDDDEVMTTTRRPVTRTTQRMTTYWPSTEAPRGGSGFGGGGSGSGSNCPYSIDAYTPSDSFSYAFSGSSVYVISGVRVTKVQRISELFPSAPVPVQGAVFNTNAGSLLLFGNNKVYSYYYSCIRGIYQLDSGYPKSLPSDLGFRVSGALRWINGHQILMGDNEQFAVYDEFWNQATLKNRVASYFPNLPRGVKGIESPSGMTVTAFTSSQVFEYNSRQKTIGRQSSLANYLVC</sequence>
<evidence type="ECO:0000256" key="5">
    <source>
        <dbReference type="ARBA" id="ARBA00022737"/>
    </source>
</evidence>
<dbReference type="SUPFAM" id="SSF50923">
    <property type="entry name" value="Hemopexin-like domain"/>
    <property type="match status" value="1"/>
</dbReference>
<keyword evidence="9" id="KW-0865">Zymogen</keyword>
<feature type="binding site" evidence="13">
    <location>
        <position position="236"/>
    </location>
    <ligand>
        <name>Zn(2+)</name>
        <dbReference type="ChEBI" id="CHEBI:29105"/>
        <label>1</label>
    </ligand>
</feature>
<feature type="binding site" evidence="13">
    <location>
        <position position="201"/>
    </location>
    <ligand>
        <name>Ca(2+)</name>
        <dbReference type="ChEBI" id="CHEBI:29108"/>
        <label>2</label>
    </ligand>
</feature>
<feature type="binding site" evidence="13">
    <location>
        <position position="401"/>
    </location>
    <ligand>
        <name>Ca(2+)</name>
        <dbReference type="ChEBI" id="CHEBI:29108"/>
        <label>4</label>
    </ligand>
</feature>
<keyword evidence="7 12" id="KW-0862">Zinc</keyword>
<evidence type="ECO:0000256" key="2">
    <source>
        <dbReference type="ARBA" id="ARBA00022670"/>
    </source>
</evidence>
<feature type="binding site" evidence="13">
    <location>
        <position position="238"/>
    </location>
    <ligand>
        <name>Ca(2+)</name>
        <dbReference type="ChEBI" id="CHEBI:29108"/>
        <label>3</label>
    </ligand>
</feature>
<dbReference type="GO" id="GO:0006508">
    <property type="term" value="P:proteolysis"/>
    <property type="evidence" value="ECO:0007669"/>
    <property type="project" value="UniProtKB-KW"/>
</dbReference>
<dbReference type="SUPFAM" id="SSF55486">
    <property type="entry name" value="Metalloproteases ('zincins'), catalytic domain"/>
    <property type="match status" value="1"/>
</dbReference>
<dbReference type="InterPro" id="IPR006026">
    <property type="entry name" value="Peptidase_Metallo"/>
</dbReference>
<dbReference type="PRINTS" id="PR00138">
    <property type="entry name" value="MATRIXIN"/>
</dbReference>
<comment type="cofactor">
    <cofactor evidence="13">
        <name>Zn(2+)</name>
        <dbReference type="ChEBI" id="CHEBI:29105"/>
    </cofactor>
    <text evidence="13">Binds 2 Zn(2+) ions per subunit.</text>
</comment>
<feature type="domain" description="Peptidase metallopeptidase" evidence="16">
    <location>
        <begin position="147"/>
        <end position="315"/>
    </location>
</feature>
<feature type="signal peptide" evidence="15">
    <location>
        <begin position="1"/>
        <end position="20"/>
    </location>
</feature>
<evidence type="ECO:0000259" key="16">
    <source>
        <dbReference type="SMART" id="SM00235"/>
    </source>
</evidence>
<reference evidence="17 18" key="1">
    <citation type="submission" date="2020-04" db="EMBL/GenBank/DDBJ databases">
        <authorList>
            <person name="Laetsch R D."/>
            <person name="Stevens L."/>
            <person name="Kumar S."/>
            <person name="Blaxter L. M."/>
        </authorList>
    </citation>
    <scope>NUCLEOTIDE SEQUENCE [LARGE SCALE GENOMIC DNA]</scope>
</reference>
<feature type="binding site" evidence="13">
    <location>
        <position position="166"/>
    </location>
    <ligand>
        <name>Ca(2+)</name>
        <dbReference type="ChEBI" id="CHEBI:29108"/>
        <label>1</label>
    </ligand>
</feature>
<dbReference type="EMBL" id="CADEPM010000001">
    <property type="protein sequence ID" value="CAB3396963.1"/>
    <property type="molecule type" value="Genomic_DNA"/>
</dbReference>
<feature type="binding site" evidence="12">
    <location>
        <position position="268"/>
    </location>
    <ligand>
        <name>Zn(2+)</name>
        <dbReference type="ChEBI" id="CHEBI:29105"/>
        <label>2</label>
        <note>catalytic</note>
    </ligand>
</feature>
<dbReference type="GO" id="GO:0031012">
    <property type="term" value="C:extracellular matrix"/>
    <property type="evidence" value="ECO:0007669"/>
    <property type="project" value="InterPro"/>
</dbReference>
<keyword evidence="5" id="KW-0677">Repeat</keyword>
<feature type="chain" id="PRO_5035776788" description="Peptidase metallopeptidase domain-containing protein" evidence="15">
    <location>
        <begin position="21"/>
        <end position="581"/>
    </location>
</feature>
<name>A0A8S1E7S6_9PELO</name>
<dbReference type="Gene3D" id="3.40.390.10">
    <property type="entry name" value="Collagenase (Catalytic Domain)"/>
    <property type="match status" value="1"/>
</dbReference>
<evidence type="ECO:0000256" key="3">
    <source>
        <dbReference type="ARBA" id="ARBA00022723"/>
    </source>
</evidence>
<dbReference type="Proteomes" id="UP000494206">
    <property type="component" value="Unassembled WGS sequence"/>
</dbReference>
<dbReference type="Gene3D" id="2.110.10.10">
    <property type="entry name" value="Hemopexin-like domain"/>
    <property type="match status" value="1"/>
</dbReference>
<feature type="binding site" evidence="13">
    <location>
        <position position="213"/>
    </location>
    <ligand>
        <name>Zn(2+)</name>
        <dbReference type="ChEBI" id="CHEBI:29105"/>
        <label>1</label>
    </ligand>
</feature>
<dbReference type="Pfam" id="PF01471">
    <property type="entry name" value="PG_binding_1"/>
    <property type="match status" value="1"/>
</dbReference>
<dbReference type="PANTHER" id="PTHR10201:SF329">
    <property type="entry name" value="MATRIX METALLOPROTEINASE-C"/>
    <property type="match status" value="1"/>
</dbReference>
<dbReference type="GO" id="GO:0030198">
    <property type="term" value="P:extracellular matrix organization"/>
    <property type="evidence" value="ECO:0007669"/>
    <property type="project" value="TreeGrafter"/>
</dbReference>
<evidence type="ECO:0000256" key="13">
    <source>
        <dbReference type="PIRSR" id="PIRSR621190-2"/>
    </source>
</evidence>
<evidence type="ECO:0000313" key="18">
    <source>
        <dbReference type="Proteomes" id="UP000494206"/>
    </source>
</evidence>
<dbReference type="InterPro" id="IPR036375">
    <property type="entry name" value="Hemopexin-like_dom_sf"/>
</dbReference>
<keyword evidence="3 12" id="KW-0479">Metal-binding</keyword>
<evidence type="ECO:0000256" key="4">
    <source>
        <dbReference type="ARBA" id="ARBA00022729"/>
    </source>
</evidence>
<evidence type="ECO:0000256" key="1">
    <source>
        <dbReference type="ARBA" id="ARBA00010370"/>
    </source>
</evidence>
<comment type="similarity">
    <text evidence="1">Belongs to the peptidase M10A family.</text>
</comment>
<evidence type="ECO:0000256" key="9">
    <source>
        <dbReference type="ARBA" id="ARBA00023145"/>
    </source>
</evidence>
<keyword evidence="2" id="KW-0645">Protease</keyword>
<dbReference type="GO" id="GO:0005615">
    <property type="term" value="C:extracellular space"/>
    <property type="evidence" value="ECO:0007669"/>
    <property type="project" value="TreeGrafter"/>
</dbReference>
<feature type="binding site" evidence="13">
    <location>
        <position position="241"/>
    </location>
    <ligand>
        <name>Ca(2+)</name>
        <dbReference type="ChEBI" id="CHEBI:29108"/>
        <label>3</label>
    </ligand>
</feature>
<dbReference type="GO" id="GO:0004222">
    <property type="term" value="F:metalloendopeptidase activity"/>
    <property type="evidence" value="ECO:0007669"/>
    <property type="project" value="InterPro"/>
</dbReference>
<keyword evidence="6" id="KW-0378">Hydrolase</keyword>
<keyword evidence="8" id="KW-0482">Metalloprotease</keyword>
<dbReference type="InterPro" id="IPR002477">
    <property type="entry name" value="Peptidoglycan-bd-like"/>
</dbReference>
<dbReference type="InterPro" id="IPR001818">
    <property type="entry name" value="Pept_M10_metallopeptidase"/>
</dbReference>
<feature type="binding site" description="in inhibited form" evidence="13">
    <location>
        <position position="132"/>
    </location>
    <ligand>
        <name>Zn(2+)</name>
        <dbReference type="ChEBI" id="CHEBI:29105"/>
        <label>2</label>
        <note>catalytic</note>
    </ligand>
</feature>
<feature type="binding site" evidence="13">
    <location>
        <position position="226"/>
    </location>
    <ligand>
        <name>Zn(2+)</name>
        <dbReference type="ChEBI" id="CHEBI:29105"/>
        <label>1</label>
    </ligand>
</feature>
<dbReference type="InterPro" id="IPR018487">
    <property type="entry name" value="Hemopexin-like_repeat"/>
</dbReference>
<keyword evidence="10" id="KW-0325">Glycoprotein</keyword>
<evidence type="ECO:0000256" key="11">
    <source>
        <dbReference type="PIRSR" id="PIRSR001191-1"/>
    </source>
</evidence>
<feature type="binding site" evidence="13">
    <location>
        <position position="349"/>
    </location>
    <ligand>
        <name>Ca(2+)</name>
        <dbReference type="ChEBI" id="CHEBI:29108"/>
        <label>4</label>
    </ligand>
</feature>
<accession>A0A8S1E7S6</accession>
<keyword evidence="18" id="KW-1185">Reference proteome</keyword>
<feature type="binding site" evidence="13">
    <location>
        <position position="282"/>
    </location>
    <ligand>
        <name>Zn(2+)</name>
        <dbReference type="ChEBI" id="CHEBI:29105"/>
        <label>2</label>
        <note>catalytic</note>
    </ligand>
</feature>
<keyword evidence="13" id="KW-0106">Calcium</keyword>
<dbReference type="SUPFAM" id="SSF47090">
    <property type="entry name" value="PGBD-like"/>
    <property type="match status" value="1"/>
</dbReference>
<dbReference type="GO" id="GO:0030574">
    <property type="term" value="P:collagen catabolic process"/>
    <property type="evidence" value="ECO:0007669"/>
    <property type="project" value="TreeGrafter"/>
</dbReference>
<dbReference type="InterPro" id="IPR021190">
    <property type="entry name" value="Pept_M10A"/>
</dbReference>
<dbReference type="PANTHER" id="PTHR10201">
    <property type="entry name" value="MATRIX METALLOPROTEINASE"/>
    <property type="match status" value="1"/>
</dbReference>
<feature type="active site" evidence="11">
    <location>
        <position position="265"/>
    </location>
</feature>
<feature type="binding site" evidence="13">
    <location>
        <position position="211"/>
    </location>
    <ligand>
        <name>Zn(2+)</name>
        <dbReference type="ChEBI" id="CHEBI:29105"/>
        <label>1</label>
    </ligand>
</feature>
<feature type="binding site" evidence="13">
    <location>
        <position position="241"/>
    </location>
    <ligand>
        <name>Ca(2+)</name>
        <dbReference type="ChEBI" id="CHEBI:29108"/>
        <label>1</label>
    </ligand>
</feature>
<proteinExistence type="inferred from homology"/>
<feature type="binding site" evidence="13">
    <location>
        <position position="218"/>
    </location>
    <ligand>
        <name>Ca(2+)</name>
        <dbReference type="ChEBI" id="CHEBI:29108"/>
        <label>3</label>
    </ligand>
</feature>
<feature type="compositionally biased region" description="Low complexity" evidence="14">
    <location>
        <begin position="35"/>
        <end position="55"/>
    </location>
</feature>
<dbReference type="Pfam" id="PF00413">
    <property type="entry name" value="Peptidase_M10"/>
    <property type="match status" value="1"/>
</dbReference>
<keyword evidence="4 15" id="KW-0732">Signal</keyword>
<dbReference type="PIRSF" id="PIRSF001191">
    <property type="entry name" value="Peptidase_M10A_matrix"/>
    <property type="match status" value="1"/>
</dbReference>
<dbReference type="InterPro" id="IPR033739">
    <property type="entry name" value="M10A_MMP"/>
</dbReference>
<dbReference type="SMART" id="SM00120">
    <property type="entry name" value="HX"/>
    <property type="match status" value="3"/>
</dbReference>
<evidence type="ECO:0000256" key="7">
    <source>
        <dbReference type="ARBA" id="ARBA00022833"/>
    </source>
</evidence>
<comment type="cofactor">
    <cofactor evidence="13">
        <name>Ca(2+)</name>
        <dbReference type="ChEBI" id="CHEBI:29108"/>
    </cofactor>
    <text evidence="13">Can bind about 5 Ca(2+) ions per subunit.</text>
</comment>
<evidence type="ECO:0000256" key="6">
    <source>
        <dbReference type="ARBA" id="ARBA00022801"/>
    </source>
</evidence>
<evidence type="ECO:0000256" key="8">
    <source>
        <dbReference type="ARBA" id="ARBA00023049"/>
    </source>
</evidence>
<feature type="binding site" evidence="12">
    <location>
        <position position="274"/>
    </location>
    <ligand>
        <name>Zn(2+)</name>
        <dbReference type="ChEBI" id="CHEBI:29105"/>
        <label>2</label>
        <note>catalytic</note>
    </ligand>
</feature>
<evidence type="ECO:0000256" key="14">
    <source>
        <dbReference type="SAM" id="MobiDB-lite"/>
    </source>
</evidence>
<feature type="region of interest" description="Disordered" evidence="14">
    <location>
        <begin position="34"/>
        <end position="62"/>
    </location>
</feature>
<gene>
    <name evidence="17" type="ORF">CBOVIS_LOCUS445</name>
</gene>
<dbReference type="CDD" id="cd04278">
    <property type="entry name" value="ZnMc_MMP"/>
    <property type="match status" value="1"/>
</dbReference>
<feature type="binding site" evidence="13">
    <location>
        <position position="219"/>
    </location>
    <ligand>
        <name>Ca(2+)</name>
        <dbReference type="ChEBI" id="CHEBI:29108"/>
        <label>3</label>
    </ligand>
</feature>
<organism evidence="17 18">
    <name type="scientific">Caenorhabditis bovis</name>
    <dbReference type="NCBI Taxonomy" id="2654633"/>
    <lineage>
        <taxon>Eukaryota</taxon>
        <taxon>Metazoa</taxon>
        <taxon>Ecdysozoa</taxon>
        <taxon>Nematoda</taxon>
        <taxon>Chromadorea</taxon>
        <taxon>Rhabditida</taxon>
        <taxon>Rhabditina</taxon>
        <taxon>Rhabditomorpha</taxon>
        <taxon>Rhabditoidea</taxon>
        <taxon>Rhabditidae</taxon>
        <taxon>Peloderinae</taxon>
        <taxon>Caenorhabditis</taxon>
    </lineage>
</organism>
<evidence type="ECO:0000256" key="15">
    <source>
        <dbReference type="SAM" id="SignalP"/>
    </source>
</evidence>
<feature type="binding site" evidence="12">
    <location>
        <position position="264"/>
    </location>
    <ligand>
        <name>Zn(2+)</name>
        <dbReference type="ChEBI" id="CHEBI:29105"/>
        <label>2</label>
        <note>catalytic</note>
    </ligand>
</feature>
<dbReference type="GO" id="GO:0008270">
    <property type="term" value="F:zinc ion binding"/>
    <property type="evidence" value="ECO:0007669"/>
    <property type="project" value="InterPro"/>
</dbReference>
<dbReference type="OrthoDB" id="406838at2759"/>